<dbReference type="OrthoDB" id="6753173at2759"/>
<keyword evidence="3" id="KW-1185">Reference proteome</keyword>
<gene>
    <name evidence="2" type="ORF">ACAOBT_LOCUS7374</name>
</gene>
<keyword evidence="1" id="KW-0812">Transmembrane</keyword>
<dbReference type="AlphaFoldDB" id="A0A9P0P6K1"/>
<evidence type="ECO:0000313" key="3">
    <source>
        <dbReference type="Proteomes" id="UP001152888"/>
    </source>
</evidence>
<proteinExistence type="predicted"/>
<keyword evidence="1" id="KW-0472">Membrane</keyword>
<comment type="caution">
    <text evidence="2">The sequence shown here is derived from an EMBL/GenBank/DDBJ whole genome shotgun (WGS) entry which is preliminary data.</text>
</comment>
<name>A0A9P0P6K1_ACAOB</name>
<reference evidence="2" key="1">
    <citation type="submission" date="2022-03" db="EMBL/GenBank/DDBJ databases">
        <authorList>
            <person name="Sayadi A."/>
        </authorList>
    </citation>
    <scope>NUCLEOTIDE SEQUENCE</scope>
</reference>
<protein>
    <submittedName>
        <fullName evidence="2">Uncharacterized protein</fullName>
    </submittedName>
</protein>
<evidence type="ECO:0000256" key="1">
    <source>
        <dbReference type="SAM" id="Phobius"/>
    </source>
</evidence>
<dbReference type="Proteomes" id="UP001152888">
    <property type="component" value="Unassembled WGS sequence"/>
</dbReference>
<sequence>MSGVLCKAGLGDGGRALRNLLFTFVLCYWTVVLVLADTNGRLTPNSVLAKIWCKIIPYFLKLLSQFGDCTSRIRCSGVVGGL</sequence>
<evidence type="ECO:0000313" key="2">
    <source>
        <dbReference type="EMBL" id="CAH1967377.1"/>
    </source>
</evidence>
<keyword evidence="1" id="KW-1133">Transmembrane helix</keyword>
<dbReference type="EMBL" id="CAKOFQ010006744">
    <property type="protein sequence ID" value="CAH1967377.1"/>
    <property type="molecule type" value="Genomic_DNA"/>
</dbReference>
<feature type="transmembrane region" description="Helical" evidence="1">
    <location>
        <begin position="20"/>
        <end position="36"/>
    </location>
</feature>
<accession>A0A9P0P6K1</accession>
<organism evidence="2 3">
    <name type="scientific">Acanthoscelides obtectus</name>
    <name type="common">Bean weevil</name>
    <name type="synonym">Bruchus obtectus</name>
    <dbReference type="NCBI Taxonomy" id="200917"/>
    <lineage>
        <taxon>Eukaryota</taxon>
        <taxon>Metazoa</taxon>
        <taxon>Ecdysozoa</taxon>
        <taxon>Arthropoda</taxon>
        <taxon>Hexapoda</taxon>
        <taxon>Insecta</taxon>
        <taxon>Pterygota</taxon>
        <taxon>Neoptera</taxon>
        <taxon>Endopterygota</taxon>
        <taxon>Coleoptera</taxon>
        <taxon>Polyphaga</taxon>
        <taxon>Cucujiformia</taxon>
        <taxon>Chrysomeloidea</taxon>
        <taxon>Chrysomelidae</taxon>
        <taxon>Bruchinae</taxon>
        <taxon>Bruchini</taxon>
        <taxon>Acanthoscelides</taxon>
    </lineage>
</organism>